<feature type="domain" description="Amidohydrolase-related" evidence="1">
    <location>
        <begin position="66"/>
        <end position="403"/>
    </location>
</feature>
<feature type="domain" description="NADH:ubiquinone oxidoreductase intermediate-associated protein 30" evidence="2">
    <location>
        <begin position="452"/>
        <end position="568"/>
    </location>
</feature>
<dbReference type="InterPro" id="IPR051781">
    <property type="entry name" value="Metallo-dep_Hydrolase"/>
</dbReference>
<comment type="caution">
    <text evidence="3">The sequence shown here is derived from an EMBL/GenBank/DDBJ whole genome shotgun (WGS) entry which is preliminary data.</text>
</comment>
<evidence type="ECO:0000313" key="3">
    <source>
        <dbReference type="EMBL" id="MBV6323341.1"/>
    </source>
</evidence>
<dbReference type="Proteomes" id="UP001155901">
    <property type="component" value="Unassembled WGS sequence"/>
</dbReference>
<organism evidence="3 4">
    <name type="scientific">Duganella violaceipulchra</name>
    <dbReference type="NCBI Taxonomy" id="2849652"/>
    <lineage>
        <taxon>Bacteria</taxon>
        <taxon>Pseudomonadati</taxon>
        <taxon>Pseudomonadota</taxon>
        <taxon>Betaproteobacteria</taxon>
        <taxon>Burkholderiales</taxon>
        <taxon>Oxalobacteraceae</taxon>
        <taxon>Telluria group</taxon>
        <taxon>Duganella</taxon>
    </lineage>
</organism>
<name>A0AA41HB64_9BURK</name>
<evidence type="ECO:0000259" key="2">
    <source>
        <dbReference type="Pfam" id="PF08547"/>
    </source>
</evidence>
<dbReference type="InterPro" id="IPR013857">
    <property type="entry name" value="NADH-UbQ_OxRdtase-assoc_prot30"/>
</dbReference>
<dbReference type="GO" id="GO:0016787">
    <property type="term" value="F:hydrolase activity"/>
    <property type="evidence" value="ECO:0007669"/>
    <property type="project" value="InterPro"/>
</dbReference>
<dbReference type="Pfam" id="PF01979">
    <property type="entry name" value="Amidohydro_1"/>
    <property type="match status" value="1"/>
</dbReference>
<sequence>MLFACGLGLSIPALADTWLIRDARVFDGVTMHARRSVLVKDDKIADADFHGGAPAGAHIVDGAGRTLLPGLIDAHVHAYRHLELPLMFGVTTQIDMFTGVATMQQISARMRGNDNRDQADMYSAGTLATVPGGHGTEYGMAIPTLTRPDEAEAFVDARIAEGSYFIKIVMEPGRPGHATPTLDLATVKALVDAAHLRGKLAVVHVSNLADARAALEAGADGLVHLFNGERLSDAELAGFVKLVRQKRAFVIPTMSVLESIAGMREDDVLGDAGLAALLTREQAAPLKVTYGKQANAALMAAPNQVVAALNKAGAPLLAGTDAGNSGTQYGISVLHEMASLVQAGLTPRQALAAATSAPARAFKLADRGRIAKGYKADLLLVEGDAGSDIGALHHIVEVWKDGDAVSPLRQVQLEKVAQELAPRTQAPLTLPAGGRISQFSADKLASPFGIGWMPSTDQFAGGKSIVELKVEEAGVDGQRALAVTAKVQPGFAYPWAGLAFMPGTQMMQPADLRGAKVLRFRVKGDGQRYGVGILSSGLQIPVSQSFETSGEWKEVVLPFDRFKGIDFGAVTMIAFNAGPKLGEYQFQIADVRLVNE</sequence>
<dbReference type="InterPro" id="IPR006680">
    <property type="entry name" value="Amidohydro-rel"/>
</dbReference>
<evidence type="ECO:0000313" key="4">
    <source>
        <dbReference type="Proteomes" id="UP001155901"/>
    </source>
</evidence>
<dbReference type="PANTHER" id="PTHR43135">
    <property type="entry name" value="ALPHA-D-RIBOSE 1-METHYLPHOSPHONATE 5-TRIPHOSPHATE DIPHOSPHATASE"/>
    <property type="match status" value="1"/>
</dbReference>
<proteinExistence type="predicted"/>
<evidence type="ECO:0000259" key="1">
    <source>
        <dbReference type="Pfam" id="PF01979"/>
    </source>
</evidence>
<dbReference type="AlphaFoldDB" id="A0AA41HB64"/>
<accession>A0AA41HB64</accession>
<protein>
    <submittedName>
        <fullName evidence="3">CIA30 family protein</fullName>
    </submittedName>
</protein>
<dbReference type="Pfam" id="PF08547">
    <property type="entry name" value="CIA30"/>
    <property type="match status" value="1"/>
</dbReference>
<reference evidence="3" key="1">
    <citation type="submission" date="2021-07" db="EMBL/GenBank/DDBJ databases">
        <title>Characterization of violacein-producing bacteria and related species.</title>
        <authorList>
            <person name="Wilson H.S."/>
            <person name="De Leon M.E."/>
        </authorList>
    </citation>
    <scope>NUCLEOTIDE SEQUENCE</scope>
    <source>
        <strain evidence="3">HSC-15S17</strain>
    </source>
</reference>
<dbReference type="EMBL" id="JAHTGR010000011">
    <property type="protein sequence ID" value="MBV6323341.1"/>
    <property type="molecule type" value="Genomic_DNA"/>
</dbReference>
<gene>
    <name evidence="3" type="ORF">KVP70_20610</name>
</gene>
<dbReference type="PANTHER" id="PTHR43135:SF3">
    <property type="entry name" value="ALPHA-D-RIBOSE 1-METHYLPHOSPHONATE 5-TRIPHOSPHATE DIPHOSPHATASE"/>
    <property type="match status" value="1"/>
</dbReference>